<keyword evidence="5 9" id="KW-0812">Transmembrane</keyword>
<feature type="transmembrane region" description="Helical" evidence="9">
    <location>
        <begin position="103"/>
        <end position="122"/>
    </location>
</feature>
<dbReference type="Pfam" id="PF03739">
    <property type="entry name" value="LptF_LptG"/>
    <property type="match status" value="1"/>
</dbReference>
<keyword evidence="6 9" id="KW-1133">Transmembrane helix</keyword>
<evidence type="ECO:0000313" key="10">
    <source>
        <dbReference type="EMBL" id="WXT99949.1"/>
    </source>
</evidence>
<evidence type="ECO:0000256" key="4">
    <source>
        <dbReference type="ARBA" id="ARBA00022475"/>
    </source>
</evidence>
<feature type="transmembrane region" description="Helical" evidence="9">
    <location>
        <begin position="61"/>
        <end position="82"/>
    </location>
</feature>
<evidence type="ECO:0000256" key="9">
    <source>
        <dbReference type="SAM" id="Phobius"/>
    </source>
</evidence>
<dbReference type="EMBL" id="CP138327">
    <property type="protein sequence ID" value="WXT99949.1"/>
    <property type="molecule type" value="Genomic_DNA"/>
</dbReference>
<reference evidence="10" key="1">
    <citation type="submission" date="2023-10" db="EMBL/GenBank/DDBJ databases">
        <title>The first scallop-associated chemosynthetic bacterial symbiont.</title>
        <authorList>
            <person name="Lin Y.-T."/>
            <person name="Sun J."/>
            <person name="Ip J.C.-H."/>
            <person name="He X."/>
            <person name="Gao Z.-M."/>
            <person name="Perez M."/>
            <person name="Xu T."/>
            <person name="Qian P.-Y."/>
            <person name="Qiu J.-W."/>
        </authorList>
    </citation>
    <scope>NUCLEOTIDE SEQUENCE</scope>
    <source>
        <strain evidence="10">Gill1</strain>
    </source>
</reference>
<dbReference type="InterPro" id="IPR030923">
    <property type="entry name" value="LptG"/>
</dbReference>
<dbReference type="NCBIfam" id="TIGR04408">
    <property type="entry name" value="LptG_lptG"/>
    <property type="match status" value="1"/>
</dbReference>
<accession>A0AAU6PG45</accession>
<dbReference type="PANTHER" id="PTHR33529">
    <property type="entry name" value="SLR0882 PROTEIN-RELATED"/>
    <property type="match status" value="1"/>
</dbReference>
<comment type="subcellular location">
    <subcellularLocation>
        <location evidence="2">Cell membrane</location>
        <topology evidence="2">Multi-pass membrane protein</topology>
    </subcellularLocation>
</comment>
<evidence type="ECO:0000256" key="5">
    <source>
        <dbReference type="ARBA" id="ARBA00022692"/>
    </source>
</evidence>
<evidence type="ECO:0000256" key="2">
    <source>
        <dbReference type="ARBA" id="ARBA00004651"/>
    </source>
</evidence>
<dbReference type="GO" id="GO:0015920">
    <property type="term" value="P:lipopolysaccharide transport"/>
    <property type="evidence" value="ECO:0007669"/>
    <property type="project" value="TreeGrafter"/>
</dbReference>
<dbReference type="InterPro" id="IPR005495">
    <property type="entry name" value="LptG/LptF_permease"/>
</dbReference>
<feature type="transmembrane region" description="Helical" evidence="9">
    <location>
        <begin position="335"/>
        <end position="354"/>
    </location>
</feature>
<evidence type="ECO:0000256" key="3">
    <source>
        <dbReference type="ARBA" id="ARBA00007725"/>
    </source>
</evidence>
<organism evidence="10">
    <name type="scientific">Catillopecten margaritatus gill symbiont</name>
    <dbReference type="NCBI Taxonomy" id="3083288"/>
    <lineage>
        <taxon>Bacteria</taxon>
        <taxon>Pseudomonadati</taxon>
        <taxon>Pseudomonadota</taxon>
        <taxon>Gammaproteobacteria</taxon>
        <taxon>sulfur-oxidizing symbionts</taxon>
    </lineage>
</organism>
<dbReference type="GO" id="GO:0055085">
    <property type="term" value="P:transmembrane transport"/>
    <property type="evidence" value="ECO:0007669"/>
    <property type="project" value="InterPro"/>
</dbReference>
<comment type="function">
    <text evidence="1">Part of the ABC transporter complex LptBFG involved in the translocation of lipopolysaccharide (LPS) from the inner membrane to the outer membrane.</text>
</comment>
<evidence type="ECO:0000256" key="7">
    <source>
        <dbReference type="ARBA" id="ARBA00023136"/>
    </source>
</evidence>
<comment type="subunit">
    <text evidence="8">Component of the lipopolysaccharide transport and assembly complex. The LptBFG transporter is composed of two ATP-binding proteins (LptB) and two transmembrane proteins (LptF and LptG).</text>
</comment>
<dbReference type="AlphaFoldDB" id="A0AAU6PG45"/>
<keyword evidence="4" id="KW-1003">Cell membrane</keyword>
<feature type="transmembrane region" description="Helical" evidence="9">
    <location>
        <begin position="277"/>
        <end position="295"/>
    </location>
</feature>
<keyword evidence="7 9" id="KW-0472">Membrane</keyword>
<sequence>MNILNRYIAKTLLMHTLAVMAVWLGIYTLFNFINQVDSIGQHNYTALSALIYVMADLPSVVYAHSLVIILLGCLLGLGHLAATSQLIVIRGGGISIMQIAQRVTGIALIFILIVSLLGELIAPTATEYAESYRDKSLGRSVSTSSQQGFWLKDKNTILNVKKNFDGRSFGGVTLIQTNKAYRLDAVLHSDKASLNGKQLNLEKTKHYQLKQAEKFTTIQSQNHQEYGVDVSFDQRLINTLKKEPQELSIVNLYKHMVFLSSNNLASKAFEVELYKRLVKPITLVAMLMLSMLFIFGSLRDATLGKKIFLGIVISLFFELSSRLGSVISLRFDYDPLFSASAPTLITLGVAYLLLKRKSLGV</sequence>
<evidence type="ECO:0000256" key="1">
    <source>
        <dbReference type="ARBA" id="ARBA00002265"/>
    </source>
</evidence>
<name>A0AAU6PG45_9GAMM</name>
<comment type="similarity">
    <text evidence="3">Belongs to the LptF/LptG family.</text>
</comment>
<dbReference type="PANTHER" id="PTHR33529:SF2">
    <property type="entry name" value="LIPOPOLYSACCHARIDE EXPORT SYSTEM PERMEASE PROTEIN LPTG"/>
    <property type="match status" value="1"/>
</dbReference>
<protein>
    <submittedName>
        <fullName evidence="10">Lipopolysaccharide export system permease protein LptG</fullName>
    </submittedName>
</protein>
<gene>
    <name evidence="10" type="primary">lptG</name>
    <name evidence="10" type="ORF">Ctma_0655</name>
</gene>
<proteinExistence type="inferred from homology"/>
<feature type="transmembrane region" description="Helical" evidence="9">
    <location>
        <begin position="12"/>
        <end position="33"/>
    </location>
</feature>
<dbReference type="GO" id="GO:0043190">
    <property type="term" value="C:ATP-binding cassette (ABC) transporter complex"/>
    <property type="evidence" value="ECO:0007669"/>
    <property type="project" value="InterPro"/>
</dbReference>
<evidence type="ECO:0000256" key="6">
    <source>
        <dbReference type="ARBA" id="ARBA00022989"/>
    </source>
</evidence>
<evidence type="ECO:0000256" key="8">
    <source>
        <dbReference type="ARBA" id="ARBA00026081"/>
    </source>
</evidence>
<feature type="transmembrane region" description="Helical" evidence="9">
    <location>
        <begin position="307"/>
        <end position="329"/>
    </location>
</feature>